<dbReference type="Proteomes" id="UP000050795">
    <property type="component" value="Unassembled WGS sequence"/>
</dbReference>
<dbReference type="PRINTS" id="PR01705">
    <property type="entry name" value="TSP1REPEAT"/>
</dbReference>
<dbReference type="Gene3D" id="2.60.40.10">
    <property type="entry name" value="Immunoglobulins"/>
    <property type="match status" value="1"/>
</dbReference>
<dbReference type="InterPro" id="IPR013783">
    <property type="entry name" value="Ig-like_fold"/>
</dbReference>
<dbReference type="PROSITE" id="PS50092">
    <property type="entry name" value="TSP1"/>
    <property type="match status" value="2"/>
</dbReference>
<evidence type="ECO:0000256" key="2">
    <source>
        <dbReference type="ARBA" id="ARBA00023157"/>
    </source>
</evidence>
<name>A0A183VMX9_TRIRE</name>
<dbReference type="PANTHER" id="PTHR22906">
    <property type="entry name" value="PROPERDIN"/>
    <property type="match status" value="1"/>
</dbReference>
<reference evidence="3" key="1">
    <citation type="submission" date="2022-06" db="EMBL/GenBank/DDBJ databases">
        <authorList>
            <person name="Berger JAMES D."/>
            <person name="Berger JAMES D."/>
        </authorList>
    </citation>
    <scope>NUCLEOTIDE SEQUENCE [LARGE SCALE GENOMIC DNA]</scope>
</reference>
<dbReference type="SUPFAM" id="SSF48726">
    <property type="entry name" value="Immunoglobulin"/>
    <property type="match status" value="1"/>
</dbReference>
<dbReference type="InterPro" id="IPR036179">
    <property type="entry name" value="Ig-like_dom_sf"/>
</dbReference>
<keyword evidence="2" id="KW-1015">Disulfide bond</keyword>
<dbReference type="AlphaFoldDB" id="A0A183VMX9"/>
<evidence type="ECO:0000256" key="1">
    <source>
        <dbReference type="ARBA" id="ARBA00022737"/>
    </source>
</evidence>
<evidence type="ECO:0000313" key="3">
    <source>
        <dbReference type="Proteomes" id="UP000050795"/>
    </source>
</evidence>
<dbReference type="Gene3D" id="2.20.100.10">
    <property type="entry name" value="Thrombospondin type-1 (TSP1) repeat"/>
    <property type="match status" value="1"/>
</dbReference>
<keyword evidence="3" id="KW-1185">Reference proteome</keyword>
<keyword evidence="1" id="KW-0677">Repeat</keyword>
<protein>
    <submittedName>
        <fullName evidence="4">Ig-like domain-containing protein</fullName>
    </submittedName>
</protein>
<dbReference type="InterPro" id="IPR052065">
    <property type="entry name" value="Compl_asym_regulator"/>
</dbReference>
<dbReference type="InterPro" id="IPR000884">
    <property type="entry name" value="TSP1_rpt"/>
</dbReference>
<evidence type="ECO:0000313" key="4">
    <source>
        <dbReference type="WBParaSite" id="TREG1_36680.1"/>
    </source>
</evidence>
<dbReference type="PROSITE" id="PS50835">
    <property type="entry name" value="IG_LIKE"/>
    <property type="match status" value="1"/>
</dbReference>
<dbReference type="Pfam" id="PF00090">
    <property type="entry name" value="TSP_1"/>
    <property type="match status" value="1"/>
</dbReference>
<dbReference type="SUPFAM" id="SSF82895">
    <property type="entry name" value="TSP-1 type 1 repeat"/>
    <property type="match status" value="2"/>
</dbReference>
<proteinExistence type="predicted"/>
<dbReference type="InterPro" id="IPR007110">
    <property type="entry name" value="Ig-like_dom"/>
</dbReference>
<dbReference type="PANTHER" id="PTHR22906:SF21">
    <property type="entry name" value="SEMA DOMAIN-CONTAINING PROTEIN"/>
    <property type="match status" value="1"/>
</dbReference>
<accession>A0A183VMX9</accession>
<sequence>MLNYYSWIIYVIILPYLISQYLFANRNVEYRWGQWSQTPLTCSVTCGKGVRCRVRNCIDGYGTVQSSTTMCQNTELSKSEAEECIPCVVNIRCPRVPGWGAWSPWSSCSPIEDNQEFDGQGCRSGSKSRYRRCNNPPPEPPPFGINCSGINQQIAQCSYDCFGRTDNAPDNIANKITYQVERDQLDFYIFHNILRKHENQKVRMDCATPAYNLAKRLSVRGIIGAAKRALTGNTLTIRWLKNGRPLNLDNSDSKRKSKTSVVTKVKRLNDNEKVNKLADEEIRWNLLLDTSSSIHMEDTYLVFSSIKQGDQGVYTCQISMGKYKWNMIFYTLIVTGIKYIALEADPFYLHSNLGVMNTLNNMAVWMESAQIVWQLNGHEYSRGLAIRLDRRVQLIKYLNLSHHGTWRCYLHIPASGLPSRVGNPWSSMSRIYLINEFYLKVNPTNTLLWQISEHPITVKILRQIALTVLLIGLFLILIIFLSIWAARRWMTRSLTDDQQKAIIQEIIDNECRLLLMCKKRANMNKRKLLPLILLESQRLQKASKFLGVLLRRKTGKFGNRRLTRRGTHKISIAPKMNRMTRFSKFISFGDKTK</sequence>
<dbReference type="InterPro" id="IPR036383">
    <property type="entry name" value="TSP1_rpt_sf"/>
</dbReference>
<dbReference type="SMART" id="SM00209">
    <property type="entry name" value="TSP1"/>
    <property type="match status" value="2"/>
</dbReference>
<reference evidence="4" key="2">
    <citation type="submission" date="2023-11" db="UniProtKB">
        <authorList>
            <consortium name="WormBaseParasite"/>
        </authorList>
    </citation>
    <scope>IDENTIFICATION</scope>
</reference>
<dbReference type="OrthoDB" id="446173at2759"/>
<dbReference type="WBParaSite" id="TREG1_36680.1">
    <property type="protein sequence ID" value="TREG1_36680.1"/>
    <property type="gene ID" value="TREG1_36680"/>
</dbReference>
<organism evidence="3 4">
    <name type="scientific">Trichobilharzia regenti</name>
    <name type="common">Nasal bird schistosome</name>
    <dbReference type="NCBI Taxonomy" id="157069"/>
    <lineage>
        <taxon>Eukaryota</taxon>
        <taxon>Metazoa</taxon>
        <taxon>Spiralia</taxon>
        <taxon>Lophotrochozoa</taxon>
        <taxon>Platyhelminthes</taxon>
        <taxon>Trematoda</taxon>
        <taxon>Digenea</taxon>
        <taxon>Strigeidida</taxon>
        <taxon>Schistosomatoidea</taxon>
        <taxon>Schistosomatidae</taxon>
        <taxon>Trichobilharzia</taxon>
    </lineage>
</organism>